<reference evidence="1 2" key="1">
    <citation type="submission" date="2014-09" db="EMBL/GenBank/DDBJ databases">
        <title>Alistipes sp. 627, sp. nov., a novel member of the family Rikenellaceae isolated from human faeces.</title>
        <authorList>
            <person name="Shkoporov A.N."/>
            <person name="Chaplin A.V."/>
            <person name="Motuzova O.V."/>
            <person name="Kafarskaia L.I."/>
            <person name="Khokhlova E.V."/>
            <person name="Efimov B.A."/>
        </authorList>
    </citation>
    <scope>NUCLEOTIDE SEQUENCE [LARGE SCALE GENOMIC DNA]</scope>
    <source>
        <strain evidence="1 2">627</strain>
    </source>
</reference>
<keyword evidence="2" id="KW-1185">Reference proteome</keyword>
<evidence type="ECO:0000313" key="1">
    <source>
        <dbReference type="EMBL" id="KHE41096.1"/>
    </source>
</evidence>
<name>A0ABR4YH53_9BACT</name>
<dbReference type="Proteomes" id="UP000030889">
    <property type="component" value="Unassembled WGS sequence"/>
</dbReference>
<organism evidence="1 2">
    <name type="scientific">Alistipes inops</name>
    <dbReference type="NCBI Taxonomy" id="1501391"/>
    <lineage>
        <taxon>Bacteria</taxon>
        <taxon>Pseudomonadati</taxon>
        <taxon>Bacteroidota</taxon>
        <taxon>Bacteroidia</taxon>
        <taxon>Bacteroidales</taxon>
        <taxon>Rikenellaceae</taxon>
        <taxon>Alistipes</taxon>
    </lineage>
</organism>
<proteinExistence type="predicted"/>
<evidence type="ECO:0000313" key="2">
    <source>
        <dbReference type="Proteomes" id="UP000030889"/>
    </source>
</evidence>
<gene>
    <name evidence="1" type="ORF">LG35_09275</name>
</gene>
<comment type="caution">
    <text evidence="1">The sequence shown here is derived from an EMBL/GenBank/DDBJ whole genome shotgun (WGS) entry which is preliminary data.</text>
</comment>
<dbReference type="EMBL" id="JRGF01000015">
    <property type="protein sequence ID" value="KHE41096.1"/>
    <property type="molecule type" value="Genomic_DNA"/>
</dbReference>
<sequence length="333" mass="35997">MFSGVPDNYDSVFGPLVYTLTGIASGETVDAEVFTVGAETPVGVKRIAGGDAARVNIACYMRRLLTPVPFPADSTGLFSDAGRFVTAAVGCGGAVSPVRTFTGAVRRLSEYEVLTTLPMHRTIAWDESDEVSLLVPGCSMTYSWRVSGGAEYVYESPEYIASRGIVTLVVGMPSVRTTLAAAGVQTDGVAALRVTVRVAGESVAEVHYRIEPREPGSVRLCWFNRMGGLDYHTFGRPDAGYLEASREAFLNHDGYAAASVRLADRTELSSGYLPRLWMEGLALIPASPRVWRVEEEGFVPTDVFPLSHAFRNGVPGTITLTVRDRTPRLSQNF</sequence>
<protein>
    <submittedName>
        <fullName evidence="1">Uncharacterized protein</fullName>
    </submittedName>
</protein>
<accession>A0ABR4YH53</accession>